<evidence type="ECO:0000259" key="2">
    <source>
        <dbReference type="PROSITE" id="PS51194"/>
    </source>
</evidence>
<sequence length="653" mass="76476">MCTINIQIEENQKRFVLQGEIKNLINSRRAKRYIKDYLVSDISYSDKIYIYYEDGDKEKVLTKIRKMLKKFNLLEQTTDLVKDVLSDYYQEEINFDNFKKKAYSIRNNKCNKIDFKQFTDSLYKNLSNRRLYELQLLSSYHLAFSQNACNFSVPGAGKTSIVYGSYAFLSNLEHDNPKYVNKLLVIGPLSSFGPWENEYYECFGKKPTSKRLSGGVSKSKKIDYLRSYNTSEITLISYQGIINILDDLIIFLKKNKVMVILDEAHKIKNTDGGIIADSVLNLAKYCKSRVILTGTPSPNGYEDLFNLYKFIWPNKDIIKYHLYQLKSMSDNLNDTRISNLIDNISPFFIRIKKSDLKIPEPINNPPLIVDMGPVQRKIYNFIEKEYMKHFIKENKINRDFKSYISKSRLIRLMQVATNPALLKRPVDEYYLNQGLSSSTFIDDSEIIKEILSYEKFETPSKFIEAGKLVKQIINRNEKVIIWTTFVQNILELSDYLLTIGIKSKLLYGETPVDMNDLDDKIDTRESIIQEFHKKTCEFKVIIANPFSVAESISLHKACHNAIYLERTFNASHFIQSKDRIHRYGLKKDDVINYYYLISNNSIDETIHERLNFKEERMNKIIESEPIPLFNNIDEEFADVDIRTLIKDYVNRHK</sequence>
<reference evidence="3" key="1">
    <citation type="submission" date="2022-06" db="EMBL/GenBank/DDBJ databases">
        <title>Vallitalea longa sp. nov., an anaerobic bacterium isolated from marine sediment.</title>
        <authorList>
            <person name="Hirano S."/>
            <person name="Terahara T."/>
            <person name="Mori K."/>
            <person name="Hamada M."/>
            <person name="Matsumoto R."/>
            <person name="Kobayashi T."/>
        </authorList>
    </citation>
    <scope>NUCLEOTIDE SEQUENCE</scope>
    <source>
        <strain evidence="3">SH18-1</strain>
    </source>
</reference>
<dbReference type="AlphaFoldDB" id="A0A9W5YGZ1"/>
<dbReference type="PANTHER" id="PTHR45629">
    <property type="entry name" value="SNF2/RAD54 FAMILY MEMBER"/>
    <property type="match status" value="1"/>
</dbReference>
<dbReference type="InterPro" id="IPR038718">
    <property type="entry name" value="SNF2-like_sf"/>
</dbReference>
<dbReference type="RefSeq" id="WP_281817600.1">
    <property type="nucleotide sequence ID" value="NZ_BRLB01000013.1"/>
</dbReference>
<evidence type="ECO:0000313" key="4">
    <source>
        <dbReference type="Proteomes" id="UP001144256"/>
    </source>
</evidence>
<dbReference type="Proteomes" id="UP001144256">
    <property type="component" value="Unassembled WGS sequence"/>
</dbReference>
<dbReference type="PROSITE" id="PS51194">
    <property type="entry name" value="HELICASE_CTER"/>
    <property type="match status" value="1"/>
</dbReference>
<proteinExistence type="predicted"/>
<gene>
    <name evidence="3" type="ORF">SH1V18_34680</name>
</gene>
<accession>A0A9W5YGZ1</accession>
<dbReference type="InterPro" id="IPR027417">
    <property type="entry name" value="P-loop_NTPase"/>
</dbReference>
<dbReference type="GO" id="GO:0005524">
    <property type="term" value="F:ATP binding"/>
    <property type="evidence" value="ECO:0007669"/>
    <property type="project" value="InterPro"/>
</dbReference>
<dbReference type="Pfam" id="PF00176">
    <property type="entry name" value="SNF2-rel_dom"/>
    <property type="match status" value="1"/>
</dbReference>
<dbReference type="InterPro" id="IPR014001">
    <property type="entry name" value="Helicase_ATP-bd"/>
</dbReference>
<feature type="domain" description="Helicase ATP-binding" evidence="1">
    <location>
        <begin position="195"/>
        <end position="314"/>
    </location>
</feature>
<dbReference type="PANTHER" id="PTHR45629:SF7">
    <property type="entry name" value="DNA EXCISION REPAIR PROTEIN ERCC-6-RELATED"/>
    <property type="match status" value="1"/>
</dbReference>
<dbReference type="EMBL" id="BRLB01000013">
    <property type="protein sequence ID" value="GKX30988.1"/>
    <property type="molecule type" value="Genomic_DNA"/>
</dbReference>
<dbReference type="PROSITE" id="PS51192">
    <property type="entry name" value="HELICASE_ATP_BIND_1"/>
    <property type="match status" value="1"/>
</dbReference>
<dbReference type="Gene3D" id="3.40.50.300">
    <property type="entry name" value="P-loop containing nucleotide triphosphate hydrolases"/>
    <property type="match status" value="1"/>
</dbReference>
<feature type="domain" description="Helicase C-terminal" evidence="2">
    <location>
        <begin position="468"/>
        <end position="632"/>
    </location>
</feature>
<dbReference type="SMART" id="SM00487">
    <property type="entry name" value="DEXDc"/>
    <property type="match status" value="1"/>
</dbReference>
<evidence type="ECO:0000259" key="1">
    <source>
        <dbReference type="PROSITE" id="PS51192"/>
    </source>
</evidence>
<dbReference type="InterPro" id="IPR050496">
    <property type="entry name" value="SNF2_RAD54_helicase_repair"/>
</dbReference>
<dbReference type="Gene3D" id="3.40.50.10810">
    <property type="entry name" value="Tandem AAA-ATPase domain"/>
    <property type="match status" value="1"/>
</dbReference>
<keyword evidence="4" id="KW-1185">Reference proteome</keyword>
<name>A0A9W5YGZ1_9FIRM</name>
<comment type="caution">
    <text evidence="3">The sequence shown here is derived from an EMBL/GenBank/DDBJ whole genome shotgun (WGS) entry which is preliminary data.</text>
</comment>
<dbReference type="InterPro" id="IPR001650">
    <property type="entry name" value="Helicase_C-like"/>
</dbReference>
<organism evidence="3 4">
    <name type="scientific">Vallitalea longa</name>
    <dbReference type="NCBI Taxonomy" id="2936439"/>
    <lineage>
        <taxon>Bacteria</taxon>
        <taxon>Bacillati</taxon>
        <taxon>Bacillota</taxon>
        <taxon>Clostridia</taxon>
        <taxon>Lachnospirales</taxon>
        <taxon>Vallitaleaceae</taxon>
        <taxon>Vallitalea</taxon>
    </lineage>
</organism>
<evidence type="ECO:0000313" key="3">
    <source>
        <dbReference type="EMBL" id="GKX30988.1"/>
    </source>
</evidence>
<dbReference type="InterPro" id="IPR000330">
    <property type="entry name" value="SNF2_N"/>
</dbReference>
<dbReference type="SUPFAM" id="SSF52540">
    <property type="entry name" value="P-loop containing nucleoside triphosphate hydrolases"/>
    <property type="match status" value="2"/>
</dbReference>
<protein>
    <submittedName>
        <fullName evidence="3">Uncharacterized protein</fullName>
    </submittedName>
</protein>
<dbReference type="Pfam" id="PF00271">
    <property type="entry name" value="Helicase_C"/>
    <property type="match status" value="1"/>
</dbReference>